<dbReference type="EMBL" id="BFEA01000134">
    <property type="protein sequence ID" value="GBG70669.1"/>
    <property type="molecule type" value="Genomic_DNA"/>
</dbReference>
<evidence type="ECO:0000313" key="3">
    <source>
        <dbReference type="Proteomes" id="UP000265515"/>
    </source>
</evidence>
<dbReference type="AlphaFoldDB" id="A0A388KKT9"/>
<evidence type="ECO:0008006" key="4">
    <source>
        <dbReference type="Google" id="ProtNLM"/>
    </source>
</evidence>
<accession>A0A388KKT9</accession>
<evidence type="ECO:0000313" key="2">
    <source>
        <dbReference type="EMBL" id="GBG70669.1"/>
    </source>
</evidence>
<gene>
    <name evidence="2" type="ORF">CBR_g7970</name>
</gene>
<keyword evidence="3" id="KW-1185">Reference proteome</keyword>
<proteinExistence type="predicted"/>
<dbReference type="Proteomes" id="UP000265515">
    <property type="component" value="Unassembled WGS sequence"/>
</dbReference>
<dbReference type="Gramene" id="GBG70669">
    <property type="protein sequence ID" value="GBG70669"/>
    <property type="gene ID" value="CBR_g7970"/>
</dbReference>
<sequence>MKIIRHEMRKEREDEEECYEAKGKRQAKIASREEAVNEEKERLRRWIAQQTFGKEEAEDEELVALRIPAAKFKLMEKRKRGPEVLIGNNPPMTTPEKRSSTRLSEEAKMRIETMKGELIKDTATSSTPTKIDLSLKHITAACGPGGKEKFEHDCQEFYDALTIDELKEVCRREKVTYGNRELAIKRLVIWSSAVAYDPSNIPLPMTTLVTKRSSKGVLIKEEAKRDTSESDQSFSKDDSE</sequence>
<feature type="region of interest" description="Disordered" evidence="1">
    <location>
        <begin position="83"/>
        <end position="104"/>
    </location>
</feature>
<evidence type="ECO:0000256" key="1">
    <source>
        <dbReference type="SAM" id="MobiDB-lite"/>
    </source>
</evidence>
<feature type="compositionally biased region" description="Basic and acidic residues" evidence="1">
    <location>
        <begin position="95"/>
        <end position="104"/>
    </location>
</feature>
<protein>
    <recommendedName>
        <fullName evidence="4">SAP domain-containing protein</fullName>
    </recommendedName>
</protein>
<feature type="region of interest" description="Disordered" evidence="1">
    <location>
        <begin position="219"/>
        <end position="240"/>
    </location>
</feature>
<organism evidence="2 3">
    <name type="scientific">Chara braunii</name>
    <name type="common">Braun's stonewort</name>
    <dbReference type="NCBI Taxonomy" id="69332"/>
    <lineage>
        <taxon>Eukaryota</taxon>
        <taxon>Viridiplantae</taxon>
        <taxon>Streptophyta</taxon>
        <taxon>Charophyceae</taxon>
        <taxon>Charales</taxon>
        <taxon>Characeae</taxon>
        <taxon>Chara</taxon>
    </lineage>
</organism>
<name>A0A388KKT9_CHABU</name>
<reference evidence="2 3" key="1">
    <citation type="journal article" date="2018" name="Cell">
        <title>The Chara Genome: Secondary Complexity and Implications for Plant Terrestrialization.</title>
        <authorList>
            <person name="Nishiyama T."/>
            <person name="Sakayama H."/>
            <person name="Vries J.D."/>
            <person name="Buschmann H."/>
            <person name="Saint-Marcoux D."/>
            <person name="Ullrich K.K."/>
            <person name="Haas F.B."/>
            <person name="Vanderstraeten L."/>
            <person name="Becker D."/>
            <person name="Lang D."/>
            <person name="Vosolsobe S."/>
            <person name="Rombauts S."/>
            <person name="Wilhelmsson P.K.I."/>
            <person name="Janitza P."/>
            <person name="Kern R."/>
            <person name="Heyl A."/>
            <person name="Rumpler F."/>
            <person name="Villalobos L.I.A.C."/>
            <person name="Clay J.M."/>
            <person name="Skokan R."/>
            <person name="Toyoda A."/>
            <person name="Suzuki Y."/>
            <person name="Kagoshima H."/>
            <person name="Schijlen E."/>
            <person name="Tajeshwar N."/>
            <person name="Catarino B."/>
            <person name="Hetherington A.J."/>
            <person name="Saltykova A."/>
            <person name="Bonnot C."/>
            <person name="Breuninger H."/>
            <person name="Symeonidi A."/>
            <person name="Radhakrishnan G.V."/>
            <person name="Van Nieuwerburgh F."/>
            <person name="Deforce D."/>
            <person name="Chang C."/>
            <person name="Karol K.G."/>
            <person name="Hedrich R."/>
            <person name="Ulvskov P."/>
            <person name="Glockner G."/>
            <person name="Delwiche C.F."/>
            <person name="Petrasek J."/>
            <person name="Van de Peer Y."/>
            <person name="Friml J."/>
            <person name="Beilby M."/>
            <person name="Dolan L."/>
            <person name="Kohara Y."/>
            <person name="Sugano S."/>
            <person name="Fujiyama A."/>
            <person name="Delaux P.-M."/>
            <person name="Quint M."/>
            <person name="TheiBen G."/>
            <person name="Hagemann M."/>
            <person name="Harholt J."/>
            <person name="Dunand C."/>
            <person name="Zachgo S."/>
            <person name="Langdale J."/>
            <person name="Maumus F."/>
            <person name="Straeten D.V.D."/>
            <person name="Gould S.B."/>
            <person name="Rensing S.A."/>
        </authorList>
    </citation>
    <scope>NUCLEOTIDE SEQUENCE [LARGE SCALE GENOMIC DNA]</scope>
    <source>
        <strain evidence="2 3">S276</strain>
    </source>
</reference>
<comment type="caution">
    <text evidence="2">The sequence shown here is derived from an EMBL/GenBank/DDBJ whole genome shotgun (WGS) entry which is preliminary data.</text>
</comment>